<dbReference type="Proteomes" id="UP000054911">
    <property type="component" value="Unassembled WGS sequence"/>
</dbReference>
<evidence type="ECO:0000313" key="1">
    <source>
        <dbReference type="EMBL" id="SAL01670.1"/>
    </source>
</evidence>
<reference evidence="1" key="1">
    <citation type="submission" date="2016-01" db="EMBL/GenBank/DDBJ databases">
        <authorList>
            <person name="Peeters C."/>
        </authorList>
    </citation>
    <scope>NUCLEOTIDE SEQUENCE [LARGE SCALE GENOMIC DNA]</scope>
    <source>
        <strain evidence="1">LMG 29323</strain>
    </source>
</reference>
<comment type="caution">
    <text evidence="1">The sequence shown here is derived from an EMBL/GenBank/DDBJ whole genome shotgun (WGS) entry which is preliminary data.</text>
</comment>
<sequence length="68" mass="7854">MDSVMPKKTLRERIIDAEVRGGKWLADGNEAAERGDRRKAEQCYEKSQFWLDRYNLLVGNSDRPTPKG</sequence>
<dbReference type="EMBL" id="FCOE02000068">
    <property type="protein sequence ID" value="SAL01670.1"/>
    <property type="molecule type" value="Genomic_DNA"/>
</dbReference>
<dbReference type="AlphaFoldDB" id="A0A158E4L8"/>
<proteinExistence type="predicted"/>
<keyword evidence="2" id="KW-1185">Reference proteome</keyword>
<dbReference type="STRING" id="1777141.AWB80_08183"/>
<gene>
    <name evidence="1" type="ORF">AWB80_08183</name>
</gene>
<protein>
    <submittedName>
        <fullName evidence="1">Uncharacterized protein</fullName>
    </submittedName>
</protein>
<name>A0A158E4L8_9BURK</name>
<accession>A0A158E4L8</accession>
<evidence type="ECO:0000313" key="2">
    <source>
        <dbReference type="Proteomes" id="UP000054911"/>
    </source>
</evidence>
<organism evidence="1 2">
    <name type="scientific">Caballeronia pedi</name>
    <dbReference type="NCBI Taxonomy" id="1777141"/>
    <lineage>
        <taxon>Bacteria</taxon>
        <taxon>Pseudomonadati</taxon>
        <taxon>Pseudomonadota</taxon>
        <taxon>Betaproteobacteria</taxon>
        <taxon>Burkholderiales</taxon>
        <taxon>Burkholderiaceae</taxon>
        <taxon>Caballeronia</taxon>
    </lineage>
</organism>